<evidence type="ECO:0000256" key="1">
    <source>
        <dbReference type="SAM" id="MobiDB-lite"/>
    </source>
</evidence>
<gene>
    <name evidence="2" type="ORF">LCGC14_0587790</name>
</gene>
<name>A0A0F9U0M1_9ZZZZ</name>
<sequence>MSMDAGATTEYVNETGEPERAPMPHFGHQRPLDYGPCPSCTKGEVSG</sequence>
<reference evidence="2" key="1">
    <citation type="journal article" date="2015" name="Nature">
        <title>Complex archaea that bridge the gap between prokaryotes and eukaryotes.</title>
        <authorList>
            <person name="Spang A."/>
            <person name="Saw J.H."/>
            <person name="Jorgensen S.L."/>
            <person name="Zaremba-Niedzwiedzka K."/>
            <person name="Martijn J."/>
            <person name="Lind A.E."/>
            <person name="van Eijk R."/>
            <person name="Schleper C."/>
            <person name="Guy L."/>
            <person name="Ettema T.J."/>
        </authorList>
    </citation>
    <scope>NUCLEOTIDE SEQUENCE</scope>
</reference>
<organism evidence="2">
    <name type="scientific">marine sediment metagenome</name>
    <dbReference type="NCBI Taxonomy" id="412755"/>
    <lineage>
        <taxon>unclassified sequences</taxon>
        <taxon>metagenomes</taxon>
        <taxon>ecological metagenomes</taxon>
    </lineage>
</organism>
<proteinExistence type="predicted"/>
<feature type="region of interest" description="Disordered" evidence="1">
    <location>
        <begin position="1"/>
        <end position="47"/>
    </location>
</feature>
<evidence type="ECO:0000313" key="2">
    <source>
        <dbReference type="EMBL" id="KKN54886.1"/>
    </source>
</evidence>
<protein>
    <submittedName>
        <fullName evidence="2">Uncharacterized protein</fullName>
    </submittedName>
</protein>
<dbReference type="EMBL" id="LAZR01000908">
    <property type="protein sequence ID" value="KKN54886.1"/>
    <property type="molecule type" value="Genomic_DNA"/>
</dbReference>
<dbReference type="AlphaFoldDB" id="A0A0F9U0M1"/>
<accession>A0A0F9U0M1</accession>
<comment type="caution">
    <text evidence="2">The sequence shown here is derived from an EMBL/GenBank/DDBJ whole genome shotgun (WGS) entry which is preliminary data.</text>
</comment>